<dbReference type="AlphaFoldDB" id="A0A086JPM8"/>
<name>A0A086JPM8_TOXGO</name>
<dbReference type="EMBL" id="AHZU02001276">
    <property type="protein sequence ID" value="KFG34096.1"/>
    <property type="molecule type" value="Genomic_DNA"/>
</dbReference>
<proteinExistence type="predicted"/>
<organism evidence="2 3">
    <name type="scientific">Toxoplasma gondii GAB2-2007-GAL-DOM2</name>
    <dbReference type="NCBI Taxonomy" id="1130820"/>
    <lineage>
        <taxon>Eukaryota</taxon>
        <taxon>Sar</taxon>
        <taxon>Alveolata</taxon>
        <taxon>Apicomplexa</taxon>
        <taxon>Conoidasida</taxon>
        <taxon>Coccidia</taxon>
        <taxon>Eucoccidiorida</taxon>
        <taxon>Eimeriorina</taxon>
        <taxon>Sarcocystidae</taxon>
        <taxon>Toxoplasma</taxon>
    </lineage>
</organism>
<sequence length="158" mass="17653">MKDRMPAKTDLPLTPRGAAAPANAIVEKKRRRRETQQDANEKHGDSRNAKQRDGGGAKGDSKKDTDVHGAYCRRKTEVPRQDLTSTGNGDVQPRHLQRRGKFDSTEDGEREKERKLATKGGGLFTGARWRKHAGRRDGKPRRRVTFGAHKRREGCSAG</sequence>
<feature type="compositionally biased region" description="Basic and acidic residues" evidence="1">
    <location>
        <begin position="100"/>
        <end position="116"/>
    </location>
</feature>
<feature type="compositionally biased region" description="Basic and acidic residues" evidence="1">
    <location>
        <begin position="34"/>
        <end position="67"/>
    </location>
</feature>
<gene>
    <name evidence="2" type="ORF">TGDOM2_365050</name>
</gene>
<dbReference type="Proteomes" id="UP000028837">
    <property type="component" value="Unassembled WGS sequence"/>
</dbReference>
<evidence type="ECO:0000313" key="2">
    <source>
        <dbReference type="EMBL" id="KFG34096.1"/>
    </source>
</evidence>
<evidence type="ECO:0000313" key="3">
    <source>
        <dbReference type="Proteomes" id="UP000028837"/>
    </source>
</evidence>
<feature type="region of interest" description="Disordered" evidence="1">
    <location>
        <begin position="1"/>
        <end position="158"/>
    </location>
</feature>
<protein>
    <submittedName>
        <fullName evidence="2">Uncharacterized protein</fullName>
    </submittedName>
</protein>
<evidence type="ECO:0000256" key="1">
    <source>
        <dbReference type="SAM" id="MobiDB-lite"/>
    </source>
</evidence>
<comment type="caution">
    <text evidence="2">The sequence shown here is derived from an EMBL/GenBank/DDBJ whole genome shotgun (WGS) entry which is preliminary data.</text>
</comment>
<feature type="compositionally biased region" description="Basic residues" evidence="1">
    <location>
        <begin position="128"/>
        <end position="152"/>
    </location>
</feature>
<reference evidence="2 3" key="1">
    <citation type="submission" date="2014-02" db="EMBL/GenBank/DDBJ databases">
        <authorList>
            <person name="Sibley D."/>
            <person name="Venepally P."/>
            <person name="Karamycheva S."/>
            <person name="Hadjithomas M."/>
            <person name="Khan A."/>
            <person name="Brunk B."/>
            <person name="Roos D."/>
            <person name="Caler E."/>
            <person name="Lorenzi H."/>
        </authorList>
    </citation>
    <scope>NUCLEOTIDE SEQUENCE [LARGE SCALE GENOMIC DNA]</scope>
    <source>
        <strain evidence="2 3">GAB2-2007-GAL-DOM2</strain>
    </source>
</reference>
<dbReference type="VEuPathDB" id="ToxoDB:TGDOM2_365050"/>
<accession>A0A086JPM8</accession>